<evidence type="ECO:0000313" key="2">
    <source>
        <dbReference type="Proteomes" id="UP000199648"/>
    </source>
</evidence>
<evidence type="ECO:0000313" key="1">
    <source>
        <dbReference type="EMBL" id="SCZ67281.1"/>
    </source>
</evidence>
<dbReference type="AlphaFoldDB" id="A0A1G5R1E1"/>
<dbReference type="EMBL" id="FMWD01000014">
    <property type="protein sequence ID" value="SCZ67281.1"/>
    <property type="molecule type" value="Genomic_DNA"/>
</dbReference>
<gene>
    <name evidence="1" type="ORF">SAMN03097708_03116</name>
</gene>
<proteinExistence type="predicted"/>
<keyword evidence="2" id="KW-1185">Reference proteome</keyword>
<reference evidence="1 2" key="1">
    <citation type="submission" date="2016-10" db="EMBL/GenBank/DDBJ databases">
        <authorList>
            <person name="de Groot N.N."/>
        </authorList>
    </citation>
    <scope>NUCLEOTIDE SEQUENCE [LARGE SCALE GENOMIC DNA]</scope>
    <source>
        <strain evidence="1 2">HLD2</strain>
    </source>
</reference>
<accession>A0A1G5R1E1</accession>
<protein>
    <submittedName>
        <fullName evidence="1">Uncharacterized protein</fullName>
    </submittedName>
</protein>
<sequence length="108" mass="11959">MAAIQKCHLRPNPTIILNHDPLTCYTLHTYRPFGIFKAMILGVKTHVLTHNDIISDIHPSSRADKRKSTNTRVNPYPAANTEIANDTCCLNDGIGTNIHPIANHHAIA</sequence>
<dbReference type="Proteomes" id="UP000199648">
    <property type="component" value="Unassembled WGS sequence"/>
</dbReference>
<dbReference type="STRING" id="415747.SAMN03097708_03116"/>
<name>A0A1G5R1E1_9GAMM</name>
<organism evidence="1 2">
    <name type="scientific">Thiohalomonas denitrificans</name>
    <dbReference type="NCBI Taxonomy" id="415747"/>
    <lineage>
        <taxon>Bacteria</taxon>
        <taxon>Pseudomonadati</taxon>
        <taxon>Pseudomonadota</taxon>
        <taxon>Gammaproteobacteria</taxon>
        <taxon>Thiohalomonadales</taxon>
        <taxon>Thiohalomonadaceae</taxon>
        <taxon>Thiohalomonas</taxon>
    </lineage>
</organism>